<proteinExistence type="predicted"/>
<sequence length="106" mass="11433">MIPISKIYAQSSIQERFDEFRLSVEGDPNFVTFVNSIIKFLVPLAVFSAGILLSFAAFKMISSKGDPEALKDAREQIGNAVTGLIFIILSGAILVLISNIILNGTG</sequence>
<keyword evidence="1" id="KW-0812">Transmembrane</keyword>
<name>A0A847EUC4_9BACT</name>
<evidence type="ECO:0000313" key="3">
    <source>
        <dbReference type="Proteomes" id="UP000554004"/>
    </source>
</evidence>
<gene>
    <name evidence="2" type="ORF">GX618_01450</name>
</gene>
<comment type="caution">
    <text evidence="2">The sequence shown here is derived from an EMBL/GenBank/DDBJ whole genome shotgun (WGS) entry which is preliminary data.</text>
</comment>
<dbReference type="Proteomes" id="UP000554004">
    <property type="component" value="Unassembled WGS sequence"/>
</dbReference>
<evidence type="ECO:0000256" key="1">
    <source>
        <dbReference type="SAM" id="Phobius"/>
    </source>
</evidence>
<feature type="transmembrane region" description="Helical" evidence="1">
    <location>
        <begin position="37"/>
        <end position="58"/>
    </location>
</feature>
<dbReference type="EMBL" id="JAAZAL010000051">
    <property type="protein sequence ID" value="NLE30924.1"/>
    <property type="molecule type" value="Genomic_DNA"/>
</dbReference>
<accession>A0A847EUC4</accession>
<organism evidence="2 3">
    <name type="scientific">Candidatus Dojkabacteria bacterium</name>
    <dbReference type="NCBI Taxonomy" id="2099670"/>
    <lineage>
        <taxon>Bacteria</taxon>
        <taxon>Candidatus Dojkabacteria</taxon>
    </lineage>
</organism>
<evidence type="ECO:0000313" key="2">
    <source>
        <dbReference type="EMBL" id="NLE30924.1"/>
    </source>
</evidence>
<keyword evidence="1" id="KW-1133">Transmembrane helix</keyword>
<dbReference type="AlphaFoldDB" id="A0A847EUC4"/>
<protein>
    <submittedName>
        <fullName evidence="2">Uncharacterized protein</fullName>
    </submittedName>
</protein>
<reference evidence="2 3" key="1">
    <citation type="journal article" date="2020" name="Biotechnol. Biofuels">
        <title>New insights from the biogas microbiome by comprehensive genome-resolved metagenomics of nearly 1600 species originating from multiple anaerobic digesters.</title>
        <authorList>
            <person name="Campanaro S."/>
            <person name="Treu L."/>
            <person name="Rodriguez-R L.M."/>
            <person name="Kovalovszki A."/>
            <person name="Ziels R.M."/>
            <person name="Maus I."/>
            <person name="Zhu X."/>
            <person name="Kougias P.G."/>
            <person name="Basile A."/>
            <person name="Luo G."/>
            <person name="Schluter A."/>
            <person name="Konstantinidis K.T."/>
            <person name="Angelidaki I."/>
        </authorList>
    </citation>
    <scope>NUCLEOTIDE SEQUENCE [LARGE SCALE GENOMIC DNA]</scope>
    <source>
        <strain evidence="2">AS06rmzACSIP_421</strain>
    </source>
</reference>
<keyword evidence="1" id="KW-0472">Membrane</keyword>
<feature type="transmembrane region" description="Helical" evidence="1">
    <location>
        <begin position="79"/>
        <end position="102"/>
    </location>
</feature>